<keyword evidence="1" id="KW-0328">Glycosyltransferase</keyword>
<organism evidence="1 2">
    <name type="scientific">Campylobacter insulaenigrae NCTC 12927</name>
    <dbReference type="NCBI Taxonomy" id="1031564"/>
    <lineage>
        <taxon>Bacteria</taxon>
        <taxon>Pseudomonadati</taxon>
        <taxon>Campylobacterota</taxon>
        <taxon>Epsilonproteobacteria</taxon>
        <taxon>Campylobacterales</taxon>
        <taxon>Campylobacteraceae</taxon>
        <taxon>Campylobacter</taxon>
    </lineage>
</organism>
<gene>
    <name evidence="1" type="primary">cstI</name>
    <name evidence="1" type="ORF">CINS_1206</name>
</gene>
<dbReference type="AlphaFoldDB" id="A0A0A8H3A8"/>
<evidence type="ECO:0000313" key="2">
    <source>
        <dbReference type="Proteomes" id="UP000031163"/>
    </source>
</evidence>
<dbReference type="KEGG" id="cis:CINS_1206"/>
<dbReference type="EMBL" id="CP007770">
    <property type="protein sequence ID" value="AJC88165.1"/>
    <property type="molecule type" value="Genomic_DNA"/>
</dbReference>
<dbReference type="InterPro" id="IPR036715">
    <property type="entry name" value="A-2_3-sialylTrfase_sf"/>
</dbReference>
<dbReference type="GeneID" id="74431991"/>
<proteinExistence type="predicted"/>
<dbReference type="GO" id="GO:0016757">
    <property type="term" value="F:glycosyltransferase activity"/>
    <property type="evidence" value="ECO:0007669"/>
    <property type="project" value="UniProtKB-KW"/>
</dbReference>
<sequence>MEEKNALICGNGPSLREIEYEKLPKNYDVFRCNQFYFEDKYYAGKNIQYAFFNPYVFFEQYYTIKNIIDKDEYDIKNIVCSSFGLESIDSRNLLEFFYNYFPDTIFGFDLIKQLKEFHSFIKFNEIYNEQRITSGIYMCAFAVAMGYKNIYISGIDFYSNKNQPYLFKYQTNNVLKLIPEFKNEIKATIHSKNFDLKALEFLSKTYNVNFYSLNQNSELSKYIKLASIIRGNNDFVIDNKPKDYIDDILLPANNTYKKFKKFPLPVIKNNLWFRLIKDLVRLPSDIKHYLKDKR</sequence>
<dbReference type="Gene3D" id="3.90.1480.10">
    <property type="entry name" value="Alpha-2,3-sialyltransferase"/>
    <property type="match status" value="1"/>
</dbReference>
<dbReference type="SUPFAM" id="SSF102414">
    <property type="entry name" value="Alpha-2,3/8-sialyltransferase CstII"/>
    <property type="match status" value="1"/>
</dbReference>
<keyword evidence="1" id="KW-0808">Transferase</keyword>
<dbReference type="Proteomes" id="UP000031163">
    <property type="component" value="Chromosome"/>
</dbReference>
<evidence type="ECO:0000313" key="1">
    <source>
        <dbReference type="EMBL" id="AJC88165.1"/>
    </source>
</evidence>
<dbReference type="STRING" id="1031564.CINS_1206"/>
<dbReference type="InterPro" id="IPR009251">
    <property type="entry name" value="A-2_3-sialyltransferase"/>
</dbReference>
<name>A0A0A8H3A8_9BACT</name>
<dbReference type="HOGENOM" id="CLU_053661_1_0_7"/>
<reference evidence="1 2" key="1">
    <citation type="journal article" date="2014" name="Genome Biol. Evol.">
        <title>Comparative Genomics of the Campylobacter lari Group.</title>
        <authorList>
            <person name="Miller W.G."/>
            <person name="Yee E."/>
            <person name="Chapman M.H."/>
            <person name="Smith T.P."/>
            <person name="Bono J.L."/>
            <person name="Huynh S."/>
            <person name="Parker C.T."/>
            <person name="Vandamme P."/>
            <person name="Luong K."/>
            <person name="Korlach J."/>
        </authorList>
    </citation>
    <scope>NUCLEOTIDE SEQUENCE [LARGE SCALE GENOMIC DNA]</scope>
    <source>
        <strain evidence="1 2">NCTC 12927</strain>
    </source>
</reference>
<accession>A0A0A8H3A8</accession>
<protein>
    <submittedName>
        <fullName evidence="1">Alpha-2,3-sialyltransferase</fullName>
    </submittedName>
</protein>
<dbReference type="Pfam" id="PF06002">
    <property type="entry name" value="CST-I"/>
    <property type="match status" value="1"/>
</dbReference>
<dbReference type="RefSeq" id="WP_039650709.1">
    <property type="nucleotide sequence ID" value="NZ_CP007770.1"/>
</dbReference>